<gene>
    <name evidence="2" type="ORF">DWZ46_04150</name>
</gene>
<sequence>MLGERLAEIRKNYHDTQKSLADKLGLTVWAVSAWEQGRNSPPSDVLLAICKLYGTSADYLLGLTDIDPSDEARKQRQRLTEEEQNEMHRYEEYLLWKRKK</sequence>
<dbReference type="AlphaFoldDB" id="A0A3E2U9H6"/>
<dbReference type="PROSITE" id="PS50943">
    <property type="entry name" value="HTH_CROC1"/>
    <property type="match status" value="1"/>
</dbReference>
<evidence type="ECO:0000313" key="3">
    <source>
        <dbReference type="Proteomes" id="UP000260991"/>
    </source>
</evidence>
<proteinExistence type="predicted"/>
<dbReference type="CDD" id="cd00093">
    <property type="entry name" value="HTH_XRE"/>
    <property type="match status" value="1"/>
</dbReference>
<dbReference type="PANTHER" id="PTHR46558:SF11">
    <property type="entry name" value="HTH-TYPE TRANSCRIPTIONAL REGULATOR XRE"/>
    <property type="match status" value="1"/>
</dbReference>
<dbReference type="GO" id="GO:0003677">
    <property type="term" value="F:DNA binding"/>
    <property type="evidence" value="ECO:0007669"/>
    <property type="project" value="UniProtKB-KW"/>
</dbReference>
<dbReference type="RefSeq" id="WP_015538063.1">
    <property type="nucleotide sequence ID" value="NZ_CAXSZA010000003.1"/>
</dbReference>
<reference evidence="2 3" key="1">
    <citation type="submission" date="2018-08" db="EMBL/GenBank/DDBJ databases">
        <title>A genome reference for cultivated species of the human gut microbiota.</title>
        <authorList>
            <person name="Zou Y."/>
            <person name="Xue W."/>
            <person name="Luo G."/>
        </authorList>
    </citation>
    <scope>NUCLEOTIDE SEQUENCE [LARGE SCALE GENOMIC DNA]</scope>
    <source>
        <strain evidence="2 3">AF32-8AC</strain>
    </source>
</reference>
<evidence type="ECO:0000313" key="2">
    <source>
        <dbReference type="EMBL" id="RGB92859.1"/>
    </source>
</evidence>
<name>A0A3E2U9H6_9FIRM</name>
<accession>A0A3E2U9H6</accession>
<dbReference type="InterPro" id="IPR010982">
    <property type="entry name" value="Lambda_DNA-bd_dom_sf"/>
</dbReference>
<dbReference type="SMART" id="SM00530">
    <property type="entry name" value="HTH_XRE"/>
    <property type="match status" value="1"/>
</dbReference>
<dbReference type="EMBL" id="QVER01000003">
    <property type="protein sequence ID" value="RGB92859.1"/>
    <property type="molecule type" value="Genomic_DNA"/>
</dbReference>
<evidence type="ECO:0000256" key="1">
    <source>
        <dbReference type="ARBA" id="ARBA00023125"/>
    </source>
</evidence>
<dbReference type="SUPFAM" id="SSF47413">
    <property type="entry name" value="lambda repressor-like DNA-binding domains"/>
    <property type="match status" value="1"/>
</dbReference>
<dbReference type="PANTHER" id="PTHR46558">
    <property type="entry name" value="TRACRIPTIONAL REGULATORY PROTEIN-RELATED-RELATED"/>
    <property type="match status" value="1"/>
</dbReference>
<dbReference type="InterPro" id="IPR001387">
    <property type="entry name" value="Cro/C1-type_HTH"/>
</dbReference>
<dbReference type="Pfam" id="PF01381">
    <property type="entry name" value="HTH_3"/>
    <property type="match status" value="1"/>
</dbReference>
<protein>
    <submittedName>
        <fullName evidence="2">XRE family transcriptional regulator</fullName>
    </submittedName>
</protein>
<comment type="caution">
    <text evidence="2">The sequence shown here is derived from an EMBL/GenBank/DDBJ whole genome shotgun (WGS) entry which is preliminary data.</text>
</comment>
<dbReference type="Proteomes" id="UP000260991">
    <property type="component" value="Unassembled WGS sequence"/>
</dbReference>
<organism evidence="2 3">
    <name type="scientific">Faecalibacterium prausnitzii</name>
    <dbReference type="NCBI Taxonomy" id="853"/>
    <lineage>
        <taxon>Bacteria</taxon>
        <taxon>Bacillati</taxon>
        <taxon>Bacillota</taxon>
        <taxon>Clostridia</taxon>
        <taxon>Eubacteriales</taxon>
        <taxon>Oscillospiraceae</taxon>
        <taxon>Faecalibacterium</taxon>
    </lineage>
</organism>
<dbReference type="Gene3D" id="1.10.260.40">
    <property type="entry name" value="lambda repressor-like DNA-binding domains"/>
    <property type="match status" value="1"/>
</dbReference>
<keyword evidence="1" id="KW-0238">DNA-binding</keyword>